<feature type="transmembrane region" description="Helical" evidence="1">
    <location>
        <begin position="163"/>
        <end position="185"/>
    </location>
</feature>
<feature type="transmembrane region" description="Helical" evidence="1">
    <location>
        <begin position="83"/>
        <end position="102"/>
    </location>
</feature>
<feature type="transmembrane region" description="Helical" evidence="1">
    <location>
        <begin position="205"/>
        <end position="222"/>
    </location>
</feature>
<keyword evidence="1" id="KW-0472">Membrane</keyword>
<evidence type="ECO:0000313" key="3">
    <source>
        <dbReference type="Proteomes" id="UP000253303"/>
    </source>
</evidence>
<dbReference type="OrthoDB" id="8159487at2"/>
<dbReference type="RefSeq" id="WP_158579003.1">
    <property type="nucleotide sequence ID" value="NZ_QMEY01000046.1"/>
</dbReference>
<name>A0A366LIT1_9ACTN</name>
<dbReference type="EMBL" id="QMEY01000046">
    <property type="protein sequence ID" value="RBQ13805.1"/>
    <property type="molecule type" value="Genomic_DNA"/>
</dbReference>
<dbReference type="Proteomes" id="UP000253303">
    <property type="component" value="Unassembled WGS sequence"/>
</dbReference>
<dbReference type="InterPro" id="IPR009339">
    <property type="entry name" value="DUF998"/>
</dbReference>
<comment type="caution">
    <text evidence="2">The sequence shown here is derived from an EMBL/GenBank/DDBJ whole genome shotgun (WGS) entry which is preliminary data.</text>
</comment>
<proteinExistence type="predicted"/>
<gene>
    <name evidence="2" type="ORF">DP939_44015</name>
</gene>
<keyword evidence="1" id="KW-1133">Transmembrane helix</keyword>
<feature type="transmembrane region" description="Helical" evidence="1">
    <location>
        <begin position="50"/>
        <end position="71"/>
    </location>
</feature>
<keyword evidence="1" id="KW-0812">Transmembrane</keyword>
<dbReference type="Pfam" id="PF06197">
    <property type="entry name" value="DUF998"/>
    <property type="match status" value="1"/>
</dbReference>
<reference evidence="2 3" key="1">
    <citation type="submission" date="2018-06" db="EMBL/GenBank/DDBJ databases">
        <title>Sphaerisporangium craniellae sp. nov., isolated from a marine sponge in the South China Sea.</title>
        <authorList>
            <person name="Li L."/>
        </authorList>
    </citation>
    <scope>NUCLEOTIDE SEQUENCE [LARGE SCALE GENOMIC DNA]</scope>
    <source>
        <strain evidence="2 3">LHW63015</strain>
    </source>
</reference>
<keyword evidence="3" id="KW-1185">Reference proteome</keyword>
<evidence type="ECO:0000313" key="2">
    <source>
        <dbReference type="EMBL" id="RBQ13805.1"/>
    </source>
</evidence>
<sequence length="232" mass="24930">MSHRTTRALLICGAVAPLASLLVFHLDMVFRAGYDPLRHAPSSMMTGDRGWLQIANFVITGTLMIACAVGIRRTLPAGRGARWGPRLVAVYGVAMIATGVFVTDPQLGYPPGTPSDLLPGVNAQVSWHGHLHWMATFVVYAATTLACFAFARRFAAEPGGRAWAAFLAFTGVLAPLIMYGGSLILQPLSISGEWYAAFDGIAGRMVIPLGWIWAALVPLRLLRTRAAMEAHS</sequence>
<accession>A0A366LIT1</accession>
<protein>
    <submittedName>
        <fullName evidence="2">DUF998 domain-containing protein</fullName>
    </submittedName>
</protein>
<evidence type="ECO:0000256" key="1">
    <source>
        <dbReference type="SAM" id="Phobius"/>
    </source>
</evidence>
<dbReference type="AlphaFoldDB" id="A0A366LIT1"/>
<feature type="transmembrane region" description="Helical" evidence="1">
    <location>
        <begin position="131"/>
        <end position="151"/>
    </location>
</feature>
<organism evidence="2 3">
    <name type="scientific">Spongiactinospora rosea</name>
    <dbReference type="NCBI Taxonomy" id="2248750"/>
    <lineage>
        <taxon>Bacteria</taxon>
        <taxon>Bacillati</taxon>
        <taxon>Actinomycetota</taxon>
        <taxon>Actinomycetes</taxon>
        <taxon>Streptosporangiales</taxon>
        <taxon>Streptosporangiaceae</taxon>
        <taxon>Spongiactinospora</taxon>
    </lineage>
</organism>